<name>F4P5C8_BATDJ</name>
<evidence type="ECO:0000256" key="9">
    <source>
        <dbReference type="SAM" id="Phobius"/>
    </source>
</evidence>
<keyword evidence="11" id="KW-1185">Reference proteome</keyword>
<dbReference type="GO" id="GO:0005886">
    <property type="term" value="C:plasma membrane"/>
    <property type="evidence" value="ECO:0000318"/>
    <property type="project" value="GO_Central"/>
</dbReference>
<feature type="transmembrane region" description="Helical" evidence="9">
    <location>
        <begin position="592"/>
        <end position="613"/>
    </location>
</feature>
<keyword evidence="7 9" id="KW-1133">Transmembrane helix</keyword>
<protein>
    <recommendedName>
        <fullName evidence="12">OPT family small oligopeptide transporter</fullName>
    </recommendedName>
</protein>
<evidence type="ECO:0000256" key="1">
    <source>
        <dbReference type="ARBA" id="ARBA00004141"/>
    </source>
</evidence>
<evidence type="ECO:0000256" key="4">
    <source>
        <dbReference type="ARBA" id="ARBA00022692"/>
    </source>
</evidence>
<proteinExistence type="inferred from homology"/>
<evidence type="ECO:0000256" key="2">
    <source>
        <dbReference type="ARBA" id="ARBA00008807"/>
    </source>
</evidence>
<evidence type="ECO:0000313" key="11">
    <source>
        <dbReference type="Proteomes" id="UP000007241"/>
    </source>
</evidence>
<dbReference type="GO" id="GO:0015031">
    <property type="term" value="P:protein transport"/>
    <property type="evidence" value="ECO:0007669"/>
    <property type="project" value="UniProtKB-KW"/>
</dbReference>
<evidence type="ECO:0000313" key="10">
    <source>
        <dbReference type="EMBL" id="EGF79170.1"/>
    </source>
</evidence>
<feature type="transmembrane region" description="Helical" evidence="9">
    <location>
        <begin position="193"/>
        <end position="209"/>
    </location>
</feature>
<evidence type="ECO:0000256" key="7">
    <source>
        <dbReference type="ARBA" id="ARBA00022989"/>
    </source>
</evidence>
<feature type="transmembrane region" description="Helical" evidence="9">
    <location>
        <begin position="448"/>
        <end position="468"/>
    </location>
</feature>
<dbReference type="Pfam" id="PF03169">
    <property type="entry name" value="OPT"/>
    <property type="match status" value="1"/>
</dbReference>
<accession>F4P5C8</accession>
<dbReference type="AlphaFoldDB" id="F4P5C8"/>
<evidence type="ECO:0000256" key="5">
    <source>
        <dbReference type="ARBA" id="ARBA00022856"/>
    </source>
</evidence>
<keyword evidence="6" id="KW-0653">Protein transport</keyword>
<dbReference type="InterPro" id="IPR004648">
    <property type="entry name" value="Oligpept_transpt"/>
</dbReference>
<feature type="transmembrane region" description="Helical" evidence="9">
    <location>
        <begin position="697"/>
        <end position="723"/>
    </location>
</feature>
<feature type="transmembrane region" description="Helical" evidence="9">
    <location>
        <begin position="61"/>
        <end position="83"/>
    </location>
</feature>
<dbReference type="GeneID" id="18240744"/>
<dbReference type="NCBIfam" id="TIGR00728">
    <property type="entry name" value="OPT_sfam"/>
    <property type="match status" value="1"/>
</dbReference>
<keyword evidence="4 9" id="KW-0812">Transmembrane</keyword>
<sequence>MQESLQSNRSSFAGSQPETYYYKPNTDVENFDSIESFEEINVNFYTKGVVPETDDPDEPSLTIRMLFLGTIWGIILGLGNGVLNFRTNPIGISSIMAALMSFPIGIFMAKLLPKGIWNPGPFGLKEHALVFVIASAAGGSPYGIESVVGQMFPKFLNDTNITFWNSLLFVVTTQMMGYGLAGITRKFLVQPSSMYWPTVLPTVALFTSLHETHDSSQKKSTYWLSRSQFFWIAFIAIFIWEWVPLYFVSAAQSISILCLLSSNKIVRFLGSSSPDTGPGVLSLSLDWSNITGFAPLSCPFWASLNLFVANVIGLWVVLPVLYYTNAFGNPSLEHVYSYSDKTPFPRVNSVSIFQKNGTSISPTIFYNTTTYDLDETIYNRLQPIYITENFALSYSIAFFNVTCSISHILLWYNKDVIRQAKELIYQKKESGADIHSELMKAYPEIPEWVYLLWLLVWATVQIFVGIITPFKLDWWGSFFSIFVSMVFLIPYGIIQASTGQSLGLNILSELLMGLIMPGHTIQIMTFKTLAQNTISQALTLSADLKLGRYLHINPIHMVFAQLYGTVIGAVTNTASVWIALKYFPLDTPDWEYTSHQIFFNAGAIWGAIGPARFFGQDSPYYSLNLAYSLGLVLPVIPWVLNLMIPHPYWRYIHFPVMSTVVNCGMFQSGILSSFILAFVFQFLIVTYHHTWWQKYNYVLSAALDGGSGLAIVAIVLASSWHVMPSNVLNAPLWIENSIYAVFQLFYAELHEQLKTNVCDLFGQVNGLDTVLILNKVHARYDELTPSQTIV</sequence>
<dbReference type="PANTHER" id="PTHR22601">
    <property type="entry name" value="ISP4 LIKE PROTEIN"/>
    <property type="match status" value="1"/>
</dbReference>
<organism evidence="10 11">
    <name type="scientific">Batrachochytrium dendrobatidis (strain JAM81 / FGSC 10211)</name>
    <name type="common">Frog chytrid fungus</name>
    <dbReference type="NCBI Taxonomy" id="684364"/>
    <lineage>
        <taxon>Eukaryota</taxon>
        <taxon>Fungi</taxon>
        <taxon>Fungi incertae sedis</taxon>
        <taxon>Chytridiomycota</taxon>
        <taxon>Chytridiomycota incertae sedis</taxon>
        <taxon>Chytridiomycetes</taxon>
        <taxon>Rhizophydiales</taxon>
        <taxon>Rhizophydiales incertae sedis</taxon>
        <taxon>Batrachochytrium</taxon>
    </lineage>
</organism>
<feature type="transmembrane region" description="Helical" evidence="9">
    <location>
        <begin position="474"/>
        <end position="494"/>
    </location>
</feature>
<feature type="transmembrane region" description="Helical" evidence="9">
    <location>
        <begin position="161"/>
        <end position="181"/>
    </location>
</feature>
<feature type="transmembrane region" description="Helical" evidence="9">
    <location>
        <begin position="90"/>
        <end position="112"/>
    </location>
</feature>
<dbReference type="GO" id="GO:0035673">
    <property type="term" value="F:oligopeptide transmembrane transporter activity"/>
    <property type="evidence" value="ECO:0000318"/>
    <property type="project" value="GO_Central"/>
</dbReference>
<gene>
    <name evidence="10" type="ORF">BATDEDRAFT_35357</name>
</gene>
<keyword evidence="8 9" id="KW-0472">Membrane</keyword>
<dbReference type="RefSeq" id="XP_006679976.1">
    <property type="nucleotide sequence ID" value="XM_006679913.1"/>
</dbReference>
<dbReference type="InterPro" id="IPR004813">
    <property type="entry name" value="OPT"/>
</dbReference>
<comment type="subcellular location">
    <subcellularLocation>
        <location evidence="1">Membrane</location>
        <topology evidence="1">Multi-pass membrane protein</topology>
    </subcellularLocation>
</comment>
<evidence type="ECO:0008006" key="12">
    <source>
        <dbReference type="Google" id="ProtNLM"/>
    </source>
</evidence>
<evidence type="ECO:0000256" key="8">
    <source>
        <dbReference type="ARBA" id="ARBA00023136"/>
    </source>
</evidence>
<dbReference type="InParanoid" id="F4P5C8"/>
<feature type="transmembrane region" description="Helical" evidence="9">
    <location>
        <begin position="300"/>
        <end position="322"/>
    </location>
</feature>
<keyword evidence="5" id="KW-0571">Peptide transport</keyword>
<comment type="similarity">
    <text evidence="2">Belongs to the oligopeptide OPT transporter family.</text>
</comment>
<reference evidence="10 11" key="1">
    <citation type="submission" date="2009-12" db="EMBL/GenBank/DDBJ databases">
        <title>The draft genome of Batrachochytrium dendrobatidis.</title>
        <authorList>
            <consortium name="US DOE Joint Genome Institute (JGI-PGF)"/>
            <person name="Kuo A."/>
            <person name="Salamov A."/>
            <person name="Schmutz J."/>
            <person name="Lucas S."/>
            <person name="Pitluck S."/>
            <person name="Rosenblum E."/>
            <person name="Stajich J."/>
            <person name="Eisen M."/>
            <person name="Grigoriev I.V."/>
        </authorList>
    </citation>
    <scope>NUCLEOTIDE SEQUENCE [LARGE SCALE GENOMIC DNA]</scope>
    <source>
        <strain evidence="11">JAM81 / FGSC 10211</strain>
    </source>
</reference>
<evidence type="ECO:0000256" key="6">
    <source>
        <dbReference type="ARBA" id="ARBA00022927"/>
    </source>
</evidence>
<keyword evidence="3" id="KW-0813">Transport</keyword>
<feature type="transmembrane region" description="Helical" evidence="9">
    <location>
        <begin position="558"/>
        <end position="580"/>
    </location>
</feature>
<feature type="transmembrane region" description="Helical" evidence="9">
    <location>
        <begin position="625"/>
        <end position="644"/>
    </location>
</feature>
<feature type="transmembrane region" description="Helical" evidence="9">
    <location>
        <begin position="229"/>
        <end position="260"/>
    </location>
</feature>
<dbReference type="FunCoup" id="F4P5C8">
    <property type="interactions" value="55"/>
</dbReference>
<evidence type="ECO:0000256" key="3">
    <source>
        <dbReference type="ARBA" id="ARBA00022448"/>
    </source>
</evidence>
<feature type="transmembrane region" description="Helical" evidence="9">
    <location>
        <begin position="664"/>
        <end position="685"/>
    </location>
</feature>
<dbReference type="OrthoDB" id="9986677at2759"/>
<feature type="transmembrane region" description="Helical" evidence="9">
    <location>
        <begin position="391"/>
        <end position="412"/>
    </location>
</feature>
<dbReference type="Proteomes" id="UP000007241">
    <property type="component" value="Unassembled WGS sequence"/>
</dbReference>
<dbReference type="OMA" id="QPWWAAL"/>
<dbReference type="EMBL" id="GL882886">
    <property type="protein sequence ID" value="EGF79170.1"/>
    <property type="molecule type" value="Genomic_DNA"/>
</dbReference>
<dbReference type="HOGENOM" id="CLU_004965_1_1_1"/>